<reference evidence="2" key="1">
    <citation type="submission" date="2016-10" db="EMBL/GenBank/DDBJ databases">
        <authorList>
            <person name="Varghese N."/>
            <person name="Submissions S."/>
        </authorList>
    </citation>
    <scope>NUCLEOTIDE SEQUENCE [LARGE SCALE GENOMIC DNA]</scope>
    <source>
        <strain evidence="2">DSM 17044</strain>
    </source>
</reference>
<evidence type="ECO:0000313" key="1">
    <source>
        <dbReference type="EMBL" id="SEK53510.1"/>
    </source>
</evidence>
<accession>A0A1H7HWI9</accession>
<proteinExistence type="predicted"/>
<dbReference type="AlphaFoldDB" id="A0A1H7HWI9"/>
<gene>
    <name evidence="1" type="ORF">SAMN05444354_101813</name>
</gene>
<sequence length="120" mass="13161">MGTGAKPTLQLDPDPEHGKAFRAAEVNLDDRGQLDLYIVFPSDFGSDGATVQALYAHCSGDRYAPVWGPEYTLGLTVQDSRTNGWRDVVRSEKAGAPENPSVKRFTLHFQGGMYQDAPME</sequence>
<dbReference type="EMBL" id="FOAP01000001">
    <property type="protein sequence ID" value="SEK53510.1"/>
    <property type="molecule type" value="Genomic_DNA"/>
</dbReference>
<protein>
    <submittedName>
        <fullName evidence="1">Uncharacterized protein</fullName>
    </submittedName>
</protein>
<organism evidence="1 2">
    <name type="scientific">Stigmatella aurantiaca</name>
    <dbReference type="NCBI Taxonomy" id="41"/>
    <lineage>
        <taxon>Bacteria</taxon>
        <taxon>Pseudomonadati</taxon>
        <taxon>Myxococcota</taxon>
        <taxon>Myxococcia</taxon>
        <taxon>Myxococcales</taxon>
        <taxon>Cystobacterineae</taxon>
        <taxon>Archangiaceae</taxon>
        <taxon>Stigmatella</taxon>
    </lineage>
</organism>
<evidence type="ECO:0000313" key="2">
    <source>
        <dbReference type="Proteomes" id="UP000182719"/>
    </source>
</evidence>
<keyword evidence="2" id="KW-1185">Reference proteome</keyword>
<dbReference type="Proteomes" id="UP000182719">
    <property type="component" value="Unassembled WGS sequence"/>
</dbReference>
<name>A0A1H7HWI9_STIAU</name>